<dbReference type="Proteomes" id="UP000182888">
    <property type="component" value="Unassembled WGS sequence"/>
</dbReference>
<protein>
    <submittedName>
        <fullName evidence="2">Uncharacterized protein</fullName>
    </submittedName>
</protein>
<dbReference type="EMBL" id="CCND01000005">
    <property type="protein sequence ID" value="CDX51013.1"/>
    <property type="molecule type" value="Genomic_DNA"/>
</dbReference>
<reference evidence="3" key="1">
    <citation type="submission" date="2014-08" db="EMBL/GenBank/DDBJ databases">
        <authorList>
            <person name="Edwards T."/>
        </authorList>
    </citation>
    <scope>NUCLEOTIDE SEQUENCE [LARGE SCALE GENOMIC DNA]</scope>
</reference>
<proteinExistence type="predicted"/>
<sequence>MFSRMVWRTYRPGEVIFPPAVMDGPCDEASSKAVTRQDLGGGQPQPAPNQPGFKDRGQKIQKASVVRVLGGGAFQRLEISVKWLASTMQASTRTRS</sequence>
<organism evidence="2 3">
    <name type="scientific">Mesorhizobium plurifarium</name>
    <dbReference type="NCBI Taxonomy" id="69974"/>
    <lineage>
        <taxon>Bacteria</taxon>
        <taxon>Pseudomonadati</taxon>
        <taxon>Pseudomonadota</taxon>
        <taxon>Alphaproteobacteria</taxon>
        <taxon>Hyphomicrobiales</taxon>
        <taxon>Phyllobacteriaceae</taxon>
        <taxon>Mesorhizobium</taxon>
    </lineage>
</organism>
<accession>A0A0K2VQA3</accession>
<evidence type="ECO:0000313" key="3">
    <source>
        <dbReference type="Proteomes" id="UP000182888"/>
    </source>
</evidence>
<gene>
    <name evidence="2" type="ORF">MPL1032_130090</name>
</gene>
<evidence type="ECO:0000256" key="1">
    <source>
        <dbReference type="SAM" id="MobiDB-lite"/>
    </source>
</evidence>
<feature type="region of interest" description="Disordered" evidence="1">
    <location>
        <begin position="20"/>
        <end position="58"/>
    </location>
</feature>
<evidence type="ECO:0000313" key="2">
    <source>
        <dbReference type="EMBL" id="CDX51013.1"/>
    </source>
</evidence>
<dbReference type="AlphaFoldDB" id="A0A0K2VQA3"/>
<name>A0A0K2VQA3_MESPL</name>